<proteinExistence type="predicted"/>
<name>A0AAV8CF25_9POAL</name>
<accession>A0AAV8CF25</accession>
<dbReference type="AlphaFoldDB" id="A0AAV8CF25"/>
<protein>
    <submittedName>
        <fullName evidence="2">Tubulin--tyrosine ligase</fullName>
    </submittedName>
</protein>
<reference evidence="2" key="1">
    <citation type="submission" date="2022-08" db="EMBL/GenBank/DDBJ databases">
        <authorList>
            <person name="Marques A."/>
        </authorList>
    </citation>
    <scope>NUCLEOTIDE SEQUENCE</scope>
    <source>
        <strain evidence="2">RhyPub2mFocal</strain>
        <tissue evidence="2">Leaves</tissue>
    </source>
</reference>
<evidence type="ECO:0000313" key="3">
    <source>
        <dbReference type="Proteomes" id="UP001140206"/>
    </source>
</evidence>
<gene>
    <name evidence="2" type="ORF">LUZ62_087492</name>
</gene>
<comment type="caution">
    <text evidence="2">The sequence shown here is derived from an EMBL/GenBank/DDBJ whole genome shotgun (WGS) entry which is preliminary data.</text>
</comment>
<dbReference type="EMBL" id="JAMFTS010000005">
    <property type="protein sequence ID" value="KAJ4753087.1"/>
    <property type="molecule type" value="Genomic_DNA"/>
</dbReference>
<feature type="region of interest" description="Disordered" evidence="1">
    <location>
        <begin position="74"/>
        <end position="105"/>
    </location>
</feature>
<dbReference type="GO" id="GO:0016874">
    <property type="term" value="F:ligase activity"/>
    <property type="evidence" value="ECO:0007669"/>
    <property type="project" value="UniProtKB-KW"/>
</dbReference>
<dbReference type="Proteomes" id="UP001140206">
    <property type="component" value="Chromosome 5"/>
</dbReference>
<organism evidence="2 3">
    <name type="scientific">Rhynchospora pubera</name>
    <dbReference type="NCBI Taxonomy" id="906938"/>
    <lineage>
        <taxon>Eukaryota</taxon>
        <taxon>Viridiplantae</taxon>
        <taxon>Streptophyta</taxon>
        <taxon>Embryophyta</taxon>
        <taxon>Tracheophyta</taxon>
        <taxon>Spermatophyta</taxon>
        <taxon>Magnoliopsida</taxon>
        <taxon>Liliopsida</taxon>
        <taxon>Poales</taxon>
        <taxon>Cyperaceae</taxon>
        <taxon>Cyperoideae</taxon>
        <taxon>Rhynchosporeae</taxon>
        <taxon>Rhynchospora</taxon>
    </lineage>
</organism>
<sequence length="344" mass="39463">MKSSIESYMETVYFKKNPQDRKLFYRKLTLWHSGTFSPIYTHDELEPIMASIGFFPYLQDGTSTDSLMKKLGSQAGARPATRENGGVNTALRQNSQKDESETTSACAEPVKWREYVFGRMKLIPGSGSNPESTIRPKLPYPRVDGLHLMSYLVFFAALECYINPYVVADLFHVRPIEVKGSDIEYNMLLKKMSNFTNDPEVEGVKTFWCRGDNLDDPTFKEMYEQLKASVDDLSQNETAKKFVRKDERRKIEEDERDDSSDFVCLIPNVEALYKYKMGGQVKRGERPPCRTGTGDFIADDRHPSQMDRSFSFISLNHLIQTDNGIGLGARVPRKKRSVRKVRRL</sequence>
<keyword evidence="3" id="KW-1185">Reference proteome</keyword>
<evidence type="ECO:0000256" key="1">
    <source>
        <dbReference type="SAM" id="MobiDB-lite"/>
    </source>
</evidence>
<evidence type="ECO:0000313" key="2">
    <source>
        <dbReference type="EMBL" id="KAJ4753087.1"/>
    </source>
</evidence>
<keyword evidence="2" id="KW-0436">Ligase</keyword>